<proteinExistence type="predicted"/>
<evidence type="ECO:0000256" key="1">
    <source>
        <dbReference type="SAM" id="MobiDB-lite"/>
    </source>
</evidence>
<dbReference type="RefSeq" id="WP_002615342.1">
    <property type="nucleotide sequence ID" value="NZ_AAMD01000083.1"/>
</dbReference>
<evidence type="ECO:0000313" key="3">
    <source>
        <dbReference type="EMBL" id="EAU65411.1"/>
    </source>
</evidence>
<feature type="region of interest" description="Disordered" evidence="1">
    <location>
        <begin position="148"/>
        <end position="168"/>
    </location>
</feature>
<dbReference type="AlphaFoldDB" id="Q08Y45"/>
<evidence type="ECO:0000313" key="2">
    <source>
        <dbReference type="EMBL" id="ADO73034.1"/>
    </source>
</evidence>
<reference evidence="2 4" key="2">
    <citation type="journal article" date="2011" name="Mol. Biol. Evol.">
        <title>Comparative genomic analysis of fruiting body formation in Myxococcales.</title>
        <authorList>
            <person name="Huntley S."/>
            <person name="Hamann N."/>
            <person name="Wegener-Feldbrugge S."/>
            <person name="Treuner-Lange A."/>
            <person name="Kube M."/>
            <person name="Reinhardt R."/>
            <person name="Klages S."/>
            <person name="Muller R."/>
            <person name="Ronning C.M."/>
            <person name="Nierman W.C."/>
            <person name="Sogaard-Andersen L."/>
        </authorList>
    </citation>
    <scope>NUCLEOTIDE SEQUENCE [LARGE SCALE GENOMIC DNA]</scope>
    <source>
        <strain evidence="2 4">DW4/3-1</strain>
    </source>
</reference>
<dbReference type="EMBL" id="CP002271">
    <property type="protein sequence ID" value="ADO73034.1"/>
    <property type="molecule type" value="Genomic_DNA"/>
</dbReference>
<accession>Q08Y45</accession>
<dbReference type="Proteomes" id="UP000032702">
    <property type="component" value="Unassembled WGS sequence"/>
</dbReference>
<keyword evidence="3" id="KW-0418">Kinase</keyword>
<protein>
    <submittedName>
        <fullName evidence="3">Protein kinase</fullName>
    </submittedName>
</protein>
<dbReference type="Proteomes" id="UP000001351">
    <property type="component" value="Chromosome"/>
</dbReference>
<name>Q08Y45_STIAD</name>
<dbReference type="HOGENOM" id="CLU_1255338_0_0_7"/>
<dbReference type="OrthoDB" id="5523423at2"/>
<sequence>MPWTIVGDDARDTQEALVPPSQLKPLLPALEALILRMLSDRPHDRGSAGELAAAMEALADSAGAEADQPLGPGRSTQPADIRGASAAVSLQGDPGSLVLLPLAAGLLFLLSGSLSLEGLLAPSSGMRDGGTGGVADAAELPVGSEVRAAEPSELSLDMPKGPLPGQRRPPCPRNHVNIRGGCWVEFVQASPPCGESFYDWNGACYLPALMPPRPNTSDPR</sequence>
<keyword evidence="4" id="KW-1185">Reference proteome</keyword>
<evidence type="ECO:0000313" key="5">
    <source>
        <dbReference type="Proteomes" id="UP000032702"/>
    </source>
</evidence>
<dbReference type="KEGG" id="sur:STAUR_5263"/>
<reference evidence="3 5" key="1">
    <citation type="submission" date="2006-04" db="EMBL/GenBank/DDBJ databases">
        <authorList>
            <person name="Nierman W.C."/>
        </authorList>
    </citation>
    <scope>NUCLEOTIDE SEQUENCE [LARGE SCALE GENOMIC DNA]</scope>
    <source>
        <strain evidence="3 5">DW4/3-1</strain>
    </source>
</reference>
<dbReference type="EMBL" id="AAMD01000083">
    <property type="protein sequence ID" value="EAU65411.1"/>
    <property type="molecule type" value="Genomic_DNA"/>
</dbReference>
<dbReference type="GO" id="GO:0016301">
    <property type="term" value="F:kinase activity"/>
    <property type="evidence" value="ECO:0007669"/>
    <property type="project" value="UniProtKB-KW"/>
</dbReference>
<dbReference type="eggNOG" id="COG0515">
    <property type="taxonomic scope" value="Bacteria"/>
</dbReference>
<evidence type="ECO:0000313" key="4">
    <source>
        <dbReference type="Proteomes" id="UP000001351"/>
    </source>
</evidence>
<gene>
    <name evidence="2" type="ordered locus">STAUR_5263</name>
    <name evidence="3" type="ORF">STIAU_7332</name>
</gene>
<dbReference type="STRING" id="378806.STAUR_5263"/>
<keyword evidence="3" id="KW-0808">Transferase</keyword>
<organism evidence="3 5">
    <name type="scientific">Stigmatella aurantiaca (strain DW4/3-1)</name>
    <dbReference type="NCBI Taxonomy" id="378806"/>
    <lineage>
        <taxon>Bacteria</taxon>
        <taxon>Pseudomonadati</taxon>
        <taxon>Myxococcota</taxon>
        <taxon>Myxococcia</taxon>
        <taxon>Myxococcales</taxon>
        <taxon>Cystobacterineae</taxon>
        <taxon>Archangiaceae</taxon>
        <taxon>Stigmatella</taxon>
    </lineage>
</organism>